<reference evidence="4" key="1">
    <citation type="journal article" date="2010" name="PLoS Negl. Trop. Dis.">
        <title>The genome sequence of Trypanosoma brucei gambiense, causative agent of chronic human african trypanosomiasis.</title>
        <authorList>
            <person name="Jackson A.P."/>
            <person name="Sanders M."/>
            <person name="Berry A."/>
            <person name="McQuillan J."/>
            <person name="Aslett M.A."/>
            <person name="Quail M.A."/>
            <person name="Chukualim B."/>
            <person name="Capewell P."/>
            <person name="MacLeod A."/>
            <person name="Melville S.E."/>
            <person name="Gibson W."/>
            <person name="Barry J.D."/>
            <person name="Berriman M."/>
            <person name="Hertz-Fowler C."/>
        </authorList>
    </citation>
    <scope>NUCLEOTIDE SEQUENCE [LARGE SCALE GENOMIC DNA]</scope>
    <source>
        <strain evidence="4">MHOM/CI/86/DAL972</strain>
    </source>
</reference>
<dbReference type="Pfam" id="PF26228">
    <property type="entry name" value="RESC9_N"/>
    <property type="match status" value="1"/>
</dbReference>
<dbReference type="AlphaFoldDB" id="C9ZIW5"/>
<dbReference type="OrthoDB" id="271374at2759"/>
<dbReference type="Proteomes" id="UP000002316">
    <property type="component" value="Chromosome 2"/>
</dbReference>
<sequence>MLLPTLERLLERCGRPIFSNVEDVRMVMASLLDISAYVDRASTKVIAKPLRRFCHKDPDTVASVMEAVPIDAAEPTHGRRAAMLLRCLPKHSCDEVIWERAVAATLAGLKSRKWDLHDYRVAVAHAGRGGRHAPALAAAAEEFVSSSARTASQSELPALLVILTSLPELKRSPCLQVAADRIVQLSEILSPAAIGQICASVNKVSFRHTAMAIALQEEAIRFAEESDLFSAVQLFSFICQQEKEAISPDAVKCLAERVIEGKDLDQETVSVLCRALRSIPRPHRPELLREIGEMMEFLGGEVKELLELPVAKGGLKGDVSAGDIQSFISKFLSLDGLLPADHDRPGTYMAAIVACVDYITERLEDIVSDENPPFSIIPHLLNINMEETRRCGQAIIREAAEQGIHFPTLQVFRFLLALGDHNMRDQRVYRHLRNEFAKTASDIPMIQLCAALKCFVRGLMQNVETQSLDEQVEHELEKEDMDAFLRFCVENLRRGFADGMEVKCVMAATESLYQLGYTSTEFYEQVARYLGSKCSSASASVNSSETATAVCLALGEDILDRHPDVHTFLLEVEKSGLKGEASLSPTEWMNKNDPANFITPLTEIQQEGWNIINRMVETRAADTEKLTALANEYVAILKSTRVDDLKYFFGVFEEKVFKQDRILKQCLDYLVESNAAVKLSATSIGAMLNSLAAIRFTYHRSVKQFMIAISTEQWSEMDASPLVKIVSAMAKLSLRLPQVLVHVGDRLLDVYTFLSPLDTALVINSLQSIGYGNDEVLMMLMRHAASSARRWDEVSLTLLFGASGVHRLLRNVEVAAPLLEQAAGKTSSPHLRQRIAASLRRSALPRALVQSSTSLLTGGAHEVVNNPPLQLV</sequence>
<dbReference type="InterPro" id="IPR058798">
    <property type="entry name" value="RESC9_M"/>
</dbReference>
<dbReference type="GeneID" id="23858779"/>
<dbReference type="CDD" id="cd23737">
    <property type="entry name" value="RESC9"/>
    <property type="match status" value="1"/>
</dbReference>
<gene>
    <name evidence="3" type="ORF">TbgDal_II400</name>
</gene>
<evidence type="ECO:0000259" key="1">
    <source>
        <dbReference type="Pfam" id="PF26228"/>
    </source>
</evidence>
<dbReference type="EMBL" id="FN554965">
    <property type="protein sequence ID" value="CBH09331.1"/>
    <property type="molecule type" value="Genomic_DNA"/>
</dbReference>
<evidence type="ECO:0000313" key="3">
    <source>
        <dbReference type="EMBL" id="CBH09331.1"/>
    </source>
</evidence>
<protein>
    <recommendedName>
        <fullName evidence="5">Mitochondrial RNA binding complex 1 subunit</fullName>
    </recommendedName>
</protein>
<feature type="domain" description="RESC9 middle region" evidence="2">
    <location>
        <begin position="469"/>
        <end position="594"/>
    </location>
</feature>
<evidence type="ECO:0000313" key="4">
    <source>
        <dbReference type="Proteomes" id="UP000002316"/>
    </source>
</evidence>
<dbReference type="InterPro" id="IPR058797">
    <property type="entry name" value="RESC9_N"/>
</dbReference>
<evidence type="ECO:0008006" key="5">
    <source>
        <dbReference type="Google" id="ProtNLM"/>
    </source>
</evidence>
<organism evidence="3 4">
    <name type="scientific">Trypanosoma brucei gambiense (strain MHOM/CI/86/DAL972)</name>
    <dbReference type="NCBI Taxonomy" id="679716"/>
    <lineage>
        <taxon>Eukaryota</taxon>
        <taxon>Discoba</taxon>
        <taxon>Euglenozoa</taxon>
        <taxon>Kinetoplastea</taxon>
        <taxon>Metakinetoplastina</taxon>
        <taxon>Trypanosomatida</taxon>
        <taxon>Trypanosomatidae</taxon>
        <taxon>Trypanosoma</taxon>
    </lineage>
</organism>
<dbReference type="VEuPathDB" id="TriTrypDB:Tbg.972.2.400"/>
<feature type="domain" description="RESC9 N-terminal region" evidence="1">
    <location>
        <begin position="4"/>
        <end position="460"/>
    </location>
</feature>
<dbReference type="Pfam" id="PF26229">
    <property type="entry name" value="RESC9_M"/>
    <property type="match status" value="1"/>
</dbReference>
<dbReference type="KEGG" id="tbg:TbgDal_II400"/>
<dbReference type="RefSeq" id="XP_011771639.1">
    <property type="nucleotide sequence ID" value="XM_011773337.1"/>
</dbReference>
<proteinExistence type="predicted"/>
<accession>C9ZIW5</accession>
<evidence type="ECO:0000259" key="2">
    <source>
        <dbReference type="Pfam" id="PF26229"/>
    </source>
</evidence>
<name>C9ZIW5_TRYB9</name>